<dbReference type="EMBL" id="JBBLYY010000061">
    <property type="protein sequence ID" value="MEK0172162.1"/>
    <property type="molecule type" value="Genomic_DNA"/>
</dbReference>
<gene>
    <name evidence="1" type="ORF">WMN62_11845</name>
</gene>
<dbReference type="RefSeq" id="WP_185021469.1">
    <property type="nucleotide sequence ID" value="NZ_JBBKAP010000072.1"/>
</dbReference>
<reference evidence="1 2" key="1">
    <citation type="submission" date="2024-03" db="EMBL/GenBank/DDBJ databases">
        <title>Whole genomes of four grape xylem sap localized bacterial endophytes.</title>
        <authorList>
            <person name="Kumar G."/>
            <person name="Savka M.A."/>
        </authorList>
    </citation>
    <scope>NUCLEOTIDE SEQUENCE [LARGE SCALE GENOMIC DNA]</scope>
    <source>
        <strain evidence="1 2">RIT_GXS8</strain>
    </source>
</reference>
<evidence type="ECO:0000313" key="2">
    <source>
        <dbReference type="Proteomes" id="UP001370299"/>
    </source>
</evidence>
<accession>A0ABU8YCB6</accession>
<evidence type="ECO:0000313" key="1">
    <source>
        <dbReference type="EMBL" id="MEK0172162.1"/>
    </source>
</evidence>
<proteinExistence type="predicted"/>
<comment type="caution">
    <text evidence="1">The sequence shown here is derived from an EMBL/GenBank/DDBJ whole genome shotgun (WGS) entry which is preliminary data.</text>
</comment>
<keyword evidence="2" id="KW-1185">Reference proteome</keyword>
<sequence>MLDDDIVAVRLTSHGRHAPTHGLALVRIRSLSARPVGPLRVVPVRKRVQRNTIHHQ</sequence>
<name>A0ABU8YCB6_9MICO</name>
<organism evidence="1 2">
    <name type="scientific">Curtobacterium citreum</name>
    <dbReference type="NCBI Taxonomy" id="2036"/>
    <lineage>
        <taxon>Bacteria</taxon>
        <taxon>Bacillati</taxon>
        <taxon>Actinomycetota</taxon>
        <taxon>Actinomycetes</taxon>
        <taxon>Micrococcales</taxon>
        <taxon>Microbacteriaceae</taxon>
        <taxon>Curtobacterium</taxon>
    </lineage>
</organism>
<dbReference type="Proteomes" id="UP001370299">
    <property type="component" value="Unassembled WGS sequence"/>
</dbReference>
<protein>
    <submittedName>
        <fullName evidence="1">Uncharacterized protein</fullName>
    </submittedName>
</protein>